<dbReference type="InterPro" id="IPR020046">
    <property type="entry name" value="5-3_exonucl_a-hlix_arch_N"/>
</dbReference>
<dbReference type="GO" id="GO:0017108">
    <property type="term" value="F:5'-flap endonuclease activity"/>
    <property type="evidence" value="ECO:0007669"/>
    <property type="project" value="InterPro"/>
</dbReference>
<keyword evidence="1" id="KW-0540">Nuclease</keyword>
<evidence type="ECO:0000256" key="2">
    <source>
        <dbReference type="ARBA" id="ARBA00022801"/>
    </source>
</evidence>
<dbReference type="InterPro" id="IPR036279">
    <property type="entry name" value="5-3_exonuclease_C_sf"/>
</dbReference>
<evidence type="ECO:0000259" key="7">
    <source>
        <dbReference type="SMART" id="SM00475"/>
    </source>
</evidence>
<accession>A0A4R7JB76</accession>
<dbReference type="Gene3D" id="1.10.150.20">
    <property type="entry name" value="5' to 3' exonuclease, C-terminal subdomain"/>
    <property type="match status" value="1"/>
</dbReference>
<dbReference type="InterPro" id="IPR038969">
    <property type="entry name" value="FEN"/>
</dbReference>
<reference evidence="8 9" key="1">
    <citation type="submission" date="2019-03" db="EMBL/GenBank/DDBJ databases">
        <title>Genomic Encyclopedia of Archaeal and Bacterial Type Strains, Phase II (KMG-II): from individual species to whole genera.</title>
        <authorList>
            <person name="Goeker M."/>
        </authorList>
    </citation>
    <scope>NUCLEOTIDE SEQUENCE [LARGE SCALE GENOMIC DNA]</scope>
    <source>
        <strain evidence="8 9">DSM 24323</strain>
    </source>
</reference>
<dbReference type="AlphaFoldDB" id="A0A4R7JB76"/>
<dbReference type="SUPFAM" id="SSF47807">
    <property type="entry name" value="5' to 3' exonuclease, C-terminal subdomain"/>
    <property type="match status" value="1"/>
</dbReference>
<sequence length="364" mass="39797">MVTYRRLTDRRGMMGHMPDPTTPELLMVVDGNSLLHRSFHALAASNARNRAGEPIWAIRGLLTQLVVAAERIGPQRIIVGFDDPDRNWRRERWPHYKAQRAEKLPSLDSQLLLARAVLDELGVQVVCPEAQEADDVLASVSARAGTEGGQCVVVTSDRDAFCLINSHTRVLRVINGGVDASPVLTPERLQLMIGIGPQQYPDFAALRGDPSDNLPGVRGIGPKRAVTLLTEVGDGEQIFADAESGGELITAALSRTWAQRLADPTARQVWQHNRQVMQMRHDLDLGPLTDRGRLPLSAAAVRQVLLDLGLPATARTAARVLAEDPNAETESATTDSLGWQSRAQWQGARRSLPALPVNLQPTLF</sequence>
<dbReference type="PANTHER" id="PTHR42646">
    <property type="entry name" value="FLAP ENDONUCLEASE XNI"/>
    <property type="match status" value="1"/>
</dbReference>
<keyword evidence="4" id="KW-0238">DNA-binding</keyword>
<protein>
    <recommendedName>
        <fullName evidence="6">5'-3' exonuclease</fullName>
    </recommendedName>
</protein>
<dbReference type="CDD" id="cd09898">
    <property type="entry name" value="H3TH_53EXO"/>
    <property type="match status" value="1"/>
</dbReference>
<dbReference type="PANTHER" id="PTHR42646:SF2">
    <property type="entry name" value="5'-3' EXONUCLEASE FAMILY PROTEIN"/>
    <property type="match status" value="1"/>
</dbReference>
<gene>
    <name evidence="8" type="ORF">CLV29_1306</name>
</gene>
<dbReference type="GO" id="GO:0003677">
    <property type="term" value="F:DNA binding"/>
    <property type="evidence" value="ECO:0007669"/>
    <property type="project" value="UniProtKB-KW"/>
</dbReference>
<evidence type="ECO:0000256" key="3">
    <source>
        <dbReference type="ARBA" id="ARBA00022839"/>
    </source>
</evidence>
<keyword evidence="2" id="KW-0378">Hydrolase</keyword>
<dbReference type="Proteomes" id="UP000295371">
    <property type="component" value="Unassembled WGS sequence"/>
</dbReference>
<organism evidence="8 9">
    <name type="scientific">Naumannella halotolerans</name>
    <dbReference type="NCBI Taxonomy" id="993414"/>
    <lineage>
        <taxon>Bacteria</taxon>
        <taxon>Bacillati</taxon>
        <taxon>Actinomycetota</taxon>
        <taxon>Actinomycetes</taxon>
        <taxon>Propionibacteriales</taxon>
        <taxon>Propionibacteriaceae</taxon>
        <taxon>Naumannella</taxon>
    </lineage>
</organism>
<dbReference type="Pfam" id="PF02739">
    <property type="entry name" value="5_3_exonuc_N"/>
    <property type="match status" value="1"/>
</dbReference>
<dbReference type="Gene3D" id="3.40.50.1010">
    <property type="entry name" value="5'-nuclease"/>
    <property type="match status" value="1"/>
</dbReference>
<dbReference type="SMART" id="SM00279">
    <property type="entry name" value="HhH2"/>
    <property type="match status" value="1"/>
</dbReference>
<dbReference type="OrthoDB" id="9806424at2"/>
<dbReference type="CDD" id="cd09859">
    <property type="entry name" value="PIN_53EXO"/>
    <property type="match status" value="1"/>
</dbReference>
<name>A0A4R7JB76_9ACTN</name>
<keyword evidence="3" id="KW-0269">Exonuclease</keyword>
<dbReference type="InterPro" id="IPR029060">
    <property type="entry name" value="PIN-like_dom_sf"/>
</dbReference>
<dbReference type="GO" id="GO:0033567">
    <property type="term" value="P:DNA replication, Okazaki fragment processing"/>
    <property type="evidence" value="ECO:0007669"/>
    <property type="project" value="InterPro"/>
</dbReference>
<evidence type="ECO:0000256" key="4">
    <source>
        <dbReference type="ARBA" id="ARBA00023125"/>
    </source>
</evidence>
<dbReference type="Pfam" id="PF01367">
    <property type="entry name" value="5_3_exonuc"/>
    <property type="match status" value="1"/>
</dbReference>
<dbReference type="InterPro" id="IPR008918">
    <property type="entry name" value="HhH2"/>
</dbReference>
<dbReference type="SMART" id="SM00475">
    <property type="entry name" value="53EXOc"/>
    <property type="match status" value="1"/>
</dbReference>
<dbReference type="EMBL" id="SOAW01000001">
    <property type="protein sequence ID" value="TDT33679.1"/>
    <property type="molecule type" value="Genomic_DNA"/>
</dbReference>
<evidence type="ECO:0000256" key="5">
    <source>
        <dbReference type="ARBA" id="ARBA00049957"/>
    </source>
</evidence>
<dbReference type="InterPro" id="IPR020045">
    <property type="entry name" value="DNA_polI_H3TH"/>
</dbReference>
<dbReference type="GO" id="GO:0008409">
    <property type="term" value="F:5'-3' exonuclease activity"/>
    <property type="evidence" value="ECO:0007669"/>
    <property type="project" value="InterPro"/>
</dbReference>
<dbReference type="SUPFAM" id="SSF88723">
    <property type="entry name" value="PIN domain-like"/>
    <property type="match status" value="1"/>
</dbReference>
<proteinExistence type="predicted"/>
<feature type="domain" description="5'-3' exonuclease" evidence="7">
    <location>
        <begin position="22"/>
        <end position="294"/>
    </location>
</feature>
<evidence type="ECO:0000313" key="9">
    <source>
        <dbReference type="Proteomes" id="UP000295371"/>
    </source>
</evidence>
<dbReference type="InterPro" id="IPR002421">
    <property type="entry name" value="5-3_exonuclease"/>
</dbReference>
<comment type="caution">
    <text evidence="8">The sequence shown here is derived from an EMBL/GenBank/DDBJ whole genome shotgun (WGS) entry which is preliminary data.</text>
</comment>
<evidence type="ECO:0000256" key="1">
    <source>
        <dbReference type="ARBA" id="ARBA00022722"/>
    </source>
</evidence>
<evidence type="ECO:0000313" key="8">
    <source>
        <dbReference type="EMBL" id="TDT33679.1"/>
    </source>
</evidence>
<keyword evidence="9" id="KW-1185">Reference proteome</keyword>
<comment type="function">
    <text evidence="5">5'-3' exonuclease acting preferentially on double-stranded DNA.</text>
</comment>
<evidence type="ECO:0000256" key="6">
    <source>
        <dbReference type="ARBA" id="ARBA00050026"/>
    </source>
</evidence>